<dbReference type="PANTHER" id="PTHR34501:SF9">
    <property type="entry name" value="MAJOR OUTER MEMBRANE PROTEIN P.IA"/>
    <property type="match status" value="1"/>
</dbReference>
<feature type="chain" id="PRO_5007623527" evidence="11">
    <location>
        <begin position="22"/>
        <end position="374"/>
    </location>
</feature>
<dbReference type="GO" id="GO:0009279">
    <property type="term" value="C:cell outer membrane"/>
    <property type="evidence" value="ECO:0007669"/>
    <property type="project" value="UniProtKB-SubCell"/>
</dbReference>
<protein>
    <submittedName>
        <fullName evidence="13">Porin</fullName>
    </submittedName>
</protein>
<dbReference type="Pfam" id="PF13609">
    <property type="entry name" value="Porin_4"/>
    <property type="match status" value="1"/>
</dbReference>
<feature type="signal peptide" evidence="11">
    <location>
        <begin position="1"/>
        <end position="21"/>
    </location>
</feature>
<evidence type="ECO:0000256" key="10">
    <source>
        <dbReference type="ARBA" id="ARBA00023237"/>
    </source>
</evidence>
<evidence type="ECO:0000256" key="9">
    <source>
        <dbReference type="ARBA" id="ARBA00023136"/>
    </source>
</evidence>
<comment type="subunit">
    <text evidence="2">Homotrimer.</text>
</comment>
<evidence type="ECO:0000256" key="8">
    <source>
        <dbReference type="ARBA" id="ARBA00023114"/>
    </source>
</evidence>
<evidence type="ECO:0000313" key="14">
    <source>
        <dbReference type="Proteomes" id="UP000054903"/>
    </source>
</evidence>
<keyword evidence="5" id="KW-0812">Transmembrane</keyword>
<evidence type="ECO:0000313" key="13">
    <source>
        <dbReference type="EMBL" id="SAK87266.1"/>
    </source>
</evidence>
<evidence type="ECO:0000256" key="4">
    <source>
        <dbReference type="ARBA" id="ARBA00022452"/>
    </source>
</evidence>
<dbReference type="GO" id="GO:0046930">
    <property type="term" value="C:pore complex"/>
    <property type="evidence" value="ECO:0007669"/>
    <property type="project" value="UniProtKB-KW"/>
</dbReference>
<reference evidence="13" key="1">
    <citation type="submission" date="2016-01" db="EMBL/GenBank/DDBJ databases">
        <authorList>
            <person name="Peeters C."/>
        </authorList>
    </citation>
    <scope>NUCLEOTIDE SEQUENCE</scope>
    <source>
        <strain evidence="13">LMG 29320</strain>
    </source>
</reference>
<gene>
    <name evidence="13" type="ORF">AWB77_04699</name>
</gene>
<dbReference type="STRING" id="1777138.AWB77_04699"/>
<keyword evidence="9" id="KW-0472">Membrane</keyword>
<comment type="subcellular location">
    <subcellularLocation>
        <location evidence="1">Cell outer membrane</location>
        <topology evidence="1">Multi-pass membrane protein</topology>
    </subcellularLocation>
</comment>
<keyword evidence="7" id="KW-0406">Ion transport</keyword>
<sequence>MRKFLFGLSLGYLFACQVAHAQSSVTLYGIIDDGLTWSSNQGGHSAWQMQGSISQGNRWGLRGVEDLGGGYSALFKLENGFNVNTGTLSQGGRLFGRQAYVGLSSTRYGTVTMGRQGEAIGDYIGTFSANGMLPGGILFPHPGDLDNNGIDFRLNNTVKYVSPTIAGLTGVAMYSFGGVAGDFARTSAKSFALTYAYGGFQFAGAYTSIDHPAQAVPEGLWTASNTVNGNYGLAAGSYKVIGVGAAYNFGRATISADWTHTQFGDLDPTLGAKIGGHATFNIGEIVGLYKLTPSLQLGAAYSYTAGRVSQTGYAPGYHEGDASIDYLLSVRTDVYASATYMHATGGAVANLAPVLAASSSPNQVALRIGMRHKF</sequence>
<dbReference type="EMBL" id="FCNX02000012">
    <property type="protein sequence ID" value="SAK87266.1"/>
    <property type="molecule type" value="Genomic_DNA"/>
</dbReference>
<dbReference type="GO" id="GO:0006811">
    <property type="term" value="P:monoatomic ion transport"/>
    <property type="evidence" value="ECO:0007669"/>
    <property type="project" value="UniProtKB-KW"/>
</dbReference>
<evidence type="ECO:0000256" key="6">
    <source>
        <dbReference type="ARBA" id="ARBA00022729"/>
    </source>
</evidence>
<keyword evidence="8" id="KW-0626">Porin</keyword>
<evidence type="ECO:0000256" key="7">
    <source>
        <dbReference type="ARBA" id="ARBA00023065"/>
    </source>
</evidence>
<dbReference type="CDD" id="cd00342">
    <property type="entry name" value="gram_neg_porins"/>
    <property type="match status" value="1"/>
</dbReference>
<evidence type="ECO:0000256" key="1">
    <source>
        <dbReference type="ARBA" id="ARBA00004571"/>
    </source>
</evidence>
<dbReference type="InterPro" id="IPR050298">
    <property type="entry name" value="Gram-neg_bact_OMP"/>
</dbReference>
<dbReference type="AlphaFoldDB" id="A0A158CZ92"/>
<dbReference type="SUPFAM" id="SSF56935">
    <property type="entry name" value="Porins"/>
    <property type="match status" value="1"/>
</dbReference>
<feature type="domain" description="Porin" evidence="12">
    <location>
        <begin position="14"/>
        <end position="344"/>
    </location>
</feature>
<keyword evidence="3" id="KW-0813">Transport</keyword>
<keyword evidence="14" id="KW-1185">Reference proteome</keyword>
<dbReference type="PANTHER" id="PTHR34501">
    <property type="entry name" value="PROTEIN YDDL-RELATED"/>
    <property type="match status" value="1"/>
</dbReference>
<dbReference type="Proteomes" id="UP000054903">
    <property type="component" value="Unassembled WGS sequence"/>
</dbReference>
<dbReference type="Gene3D" id="2.40.160.10">
    <property type="entry name" value="Porin"/>
    <property type="match status" value="1"/>
</dbReference>
<dbReference type="GO" id="GO:0015288">
    <property type="term" value="F:porin activity"/>
    <property type="evidence" value="ECO:0007669"/>
    <property type="project" value="UniProtKB-KW"/>
</dbReference>
<proteinExistence type="predicted"/>
<keyword evidence="10" id="KW-0998">Cell outer membrane</keyword>
<accession>A0A158CZ92</accession>
<evidence type="ECO:0000259" key="12">
    <source>
        <dbReference type="Pfam" id="PF13609"/>
    </source>
</evidence>
<dbReference type="InterPro" id="IPR023614">
    <property type="entry name" value="Porin_dom_sf"/>
</dbReference>
<evidence type="ECO:0000256" key="2">
    <source>
        <dbReference type="ARBA" id="ARBA00011233"/>
    </source>
</evidence>
<comment type="caution">
    <text evidence="13">The sequence shown here is derived from an EMBL/GenBank/DDBJ whole genome shotgun (WGS) entry which is preliminary data.</text>
</comment>
<name>A0A158CZ92_9BURK</name>
<organism evidence="13 14">
    <name type="scientific">Caballeronia fortuita</name>
    <dbReference type="NCBI Taxonomy" id="1777138"/>
    <lineage>
        <taxon>Bacteria</taxon>
        <taxon>Pseudomonadati</taxon>
        <taxon>Pseudomonadota</taxon>
        <taxon>Betaproteobacteria</taxon>
        <taxon>Burkholderiales</taxon>
        <taxon>Burkholderiaceae</taxon>
        <taxon>Caballeronia</taxon>
    </lineage>
</organism>
<evidence type="ECO:0000256" key="3">
    <source>
        <dbReference type="ARBA" id="ARBA00022448"/>
    </source>
</evidence>
<dbReference type="InterPro" id="IPR033900">
    <property type="entry name" value="Gram_neg_porin_domain"/>
</dbReference>
<evidence type="ECO:0000256" key="11">
    <source>
        <dbReference type="SAM" id="SignalP"/>
    </source>
</evidence>
<keyword evidence="6 11" id="KW-0732">Signal</keyword>
<evidence type="ECO:0000256" key="5">
    <source>
        <dbReference type="ARBA" id="ARBA00022692"/>
    </source>
</evidence>
<keyword evidence="4" id="KW-1134">Transmembrane beta strand</keyword>